<dbReference type="Proteomes" id="UP000640509">
    <property type="component" value="Unassembled WGS sequence"/>
</dbReference>
<protein>
    <submittedName>
        <fullName evidence="1">Uncharacterized protein</fullName>
    </submittedName>
</protein>
<keyword evidence="2" id="KW-1185">Reference proteome</keyword>
<dbReference type="RefSeq" id="WP_188716704.1">
    <property type="nucleotide sequence ID" value="NZ_BMIV01000020.1"/>
</dbReference>
<evidence type="ECO:0000313" key="1">
    <source>
        <dbReference type="EMBL" id="GGF78503.1"/>
    </source>
</evidence>
<evidence type="ECO:0000313" key="2">
    <source>
        <dbReference type="Proteomes" id="UP000640509"/>
    </source>
</evidence>
<sequence>MKGRIMTEMAEDRQSDEVVAARIRFACNSMGMSDVEGQDMARRAVALRAKAHPRRGSDD</sequence>
<dbReference type="EMBL" id="BMIV01000020">
    <property type="protein sequence ID" value="GGF78503.1"/>
    <property type="molecule type" value="Genomic_DNA"/>
</dbReference>
<name>A0ABQ1VNE5_9RHOB</name>
<reference evidence="2" key="1">
    <citation type="journal article" date="2019" name="Int. J. Syst. Evol. Microbiol.">
        <title>The Global Catalogue of Microorganisms (GCM) 10K type strain sequencing project: providing services to taxonomists for standard genome sequencing and annotation.</title>
        <authorList>
            <consortium name="The Broad Institute Genomics Platform"/>
            <consortium name="The Broad Institute Genome Sequencing Center for Infectious Disease"/>
            <person name="Wu L."/>
            <person name="Ma J."/>
        </authorList>
    </citation>
    <scope>NUCLEOTIDE SEQUENCE [LARGE SCALE GENOMIC DNA]</scope>
    <source>
        <strain evidence="2">CGMCC 1.15419</strain>
    </source>
</reference>
<organism evidence="1 2">
    <name type="scientific">Paracoccus acridae</name>
    <dbReference type="NCBI Taxonomy" id="1795310"/>
    <lineage>
        <taxon>Bacteria</taxon>
        <taxon>Pseudomonadati</taxon>
        <taxon>Pseudomonadota</taxon>
        <taxon>Alphaproteobacteria</taxon>
        <taxon>Rhodobacterales</taxon>
        <taxon>Paracoccaceae</taxon>
        <taxon>Paracoccus</taxon>
    </lineage>
</organism>
<proteinExistence type="predicted"/>
<accession>A0ABQ1VNE5</accession>
<gene>
    <name evidence="1" type="ORF">GCM10011402_33880</name>
</gene>
<comment type="caution">
    <text evidence="1">The sequence shown here is derived from an EMBL/GenBank/DDBJ whole genome shotgun (WGS) entry which is preliminary data.</text>
</comment>